<evidence type="ECO:0000256" key="1">
    <source>
        <dbReference type="ARBA" id="ARBA00006226"/>
    </source>
</evidence>
<dbReference type="EMBL" id="MLJW01000247">
    <property type="protein sequence ID" value="OIQ91875.1"/>
    <property type="molecule type" value="Genomic_DNA"/>
</dbReference>
<dbReference type="PANTHER" id="PTHR33755">
    <property type="entry name" value="TOXIN PARE1-RELATED"/>
    <property type="match status" value="1"/>
</dbReference>
<organism evidence="3">
    <name type="scientific">mine drainage metagenome</name>
    <dbReference type="NCBI Taxonomy" id="410659"/>
    <lineage>
        <taxon>unclassified sequences</taxon>
        <taxon>metagenomes</taxon>
        <taxon>ecological metagenomes</taxon>
    </lineage>
</organism>
<protein>
    <submittedName>
        <fullName evidence="3">Plasmid stabilization system protein</fullName>
    </submittedName>
</protein>
<evidence type="ECO:0000313" key="3">
    <source>
        <dbReference type="EMBL" id="OIQ91875.1"/>
    </source>
</evidence>
<comment type="caution">
    <text evidence="3">The sequence shown here is derived from an EMBL/GenBank/DDBJ whole genome shotgun (WGS) entry which is preliminary data.</text>
</comment>
<dbReference type="InterPro" id="IPR007712">
    <property type="entry name" value="RelE/ParE_toxin"/>
</dbReference>
<reference evidence="3" key="1">
    <citation type="submission" date="2016-10" db="EMBL/GenBank/DDBJ databases">
        <title>Sequence of Gallionella enrichment culture.</title>
        <authorList>
            <person name="Poehlein A."/>
            <person name="Muehling M."/>
            <person name="Daniel R."/>
        </authorList>
    </citation>
    <scope>NUCLEOTIDE SEQUENCE</scope>
</reference>
<dbReference type="InterPro" id="IPR035093">
    <property type="entry name" value="RelE/ParE_toxin_dom_sf"/>
</dbReference>
<dbReference type="AlphaFoldDB" id="A0A1J5RQW2"/>
<dbReference type="Gene3D" id="3.30.2310.20">
    <property type="entry name" value="RelE-like"/>
    <property type="match status" value="1"/>
</dbReference>
<evidence type="ECO:0000256" key="2">
    <source>
        <dbReference type="ARBA" id="ARBA00022649"/>
    </source>
</evidence>
<proteinExistence type="inferred from homology"/>
<dbReference type="NCBIfam" id="TIGR02385">
    <property type="entry name" value="RelE_StbE"/>
    <property type="match status" value="1"/>
</dbReference>
<sequence>MAEAKKYQVLWSHTAQQDLTEIIEYIAQDSIGDVLAILQKLETKAALLITLPNRGRVVPELLHTGISQYRELISAPWRIVYRVDNKQVLIMAVLDSRRDLQAVLLNRLAR</sequence>
<keyword evidence="2" id="KW-1277">Toxin-antitoxin system</keyword>
<accession>A0A1J5RQW2</accession>
<gene>
    <name evidence="3" type="ORF">GALL_262460</name>
</gene>
<name>A0A1J5RQW2_9ZZZZ</name>
<dbReference type="Pfam" id="PF05016">
    <property type="entry name" value="ParE_toxin"/>
    <property type="match status" value="1"/>
</dbReference>
<dbReference type="InterPro" id="IPR051803">
    <property type="entry name" value="TA_system_RelE-like_toxin"/>
</dbReference>
<comment type="similarity">
    <text evidence="1">Belongs to the RelE toxin family.</text>
</comment>
<dbReference type="SUPFAM" id="SSF143011">
    <property type="entry name" value="RelE-like"/>
    <property type="match status" value="1"/>
</dbReference>